<dbReference type="InterPro" id="IPR027417">
    <property type="entry name" value="P-loop_NTPase"/>
</dbReference>
<feature type="domain" description="NACHT" evidence="1">
    <location>
        <begin position="68"/>
        <end position="183"/>
    </location>
</feature>
<dbReference type="InterPro" id="IPR007111">
    <property type="entry name" value="NACHT_NTPase"/>
</dbReference>
<dbReference type="Gene3D" id="3.40.50.300">
    <property type="entry name" value="P-loop containing nucleotide triphosphate hydrolases"/>
    <property type="match status" value="1"/>
</dbReference>
<evidence type="ECO:0000313" key="3">
    <source>
        <dbReference type="Proteomes" id="UP000249467"/>
    </source>
</evidence>
<dbReference type="SUPFAM" id="SSF52540">
    <property type="entry name" value="P-loop containing nucleoside triphosphate hydrolases"/>
    <property type="match status" value="1"/>
</dbReference>
<accession>A0A2W4W7J5</accession>
<proteinExistence type="predicted"/>
<dbReference type="Pfam" id="PF22727">
    <property type="entry name" value="NCH2"/>
    <property type="match status" value="1"/>
</dbReference>
<organism evidence="2 3">
    <name type="scientific">Pseudanabaena frigida</name>
    <dbReference type="NCBI Taxonomy" id="945775"/>
    <lineage>
        <taxon>Bacteria</taxon>
        <taxon>Bacillati</taxon>
        <taxon>Cyanobacteriota</taxon>
        <taxon>Cyanophyceae</taxon>
        <taxon>Pseudanabaenales</taxon>
        <taxon>Pseudanabaenaceae</taxon>
        <taxon>Pseudanabaena</taxon>
    </lineage>
</organism>
<reference evidence="2 3" key="2">
    <citation type="submission" date="2018-06" db="EMBL/GenBank/DDBJ databases">
        <title>Metagenomic assembly of (sub)arctic Cyanobacteria and their associated microbiome from non-axenic cultures.</title>
        <authorList>
            <person name="Baurain D."/>
        </authorList>
    </citation>
    <scope>NUCLEOTIDE SEQUENCE [LARGE SCALE GENOMIC DNA]</scope>
    <source>
        <strain evidence="2">ULC066bin1</strain>
    </source>
</reference>
<dbReference type="AlphaFoldDB" id="A0A2W4W7J5"/>
<sequence>MRVLDMEQPIGLSAIYINVNTLEKITGRRRLEIADLLTESNPDEFDRIGLAAIREEQVDGLVAVQKYQQIMILGKPGSGKTTFLKRLATLCSAGKFQPSQVPFFITLKDWAESEGRLDLLEYITQTVSSSSTSDVHEILRHGRALILLDGLDEVREADTKRVIQQIQDFTTRYHANSFVITCRIAAKDYTFEQFTEVEVADFNKEQIQEFSTKWFTFKNDPIKAETFLQKLQKNPPIQELAATPLLLTLLCLIFGEAADFPANRAELYEEGLDVLLKKWDAKRNIERDQIYRALSPKRKQDLLSYLAYSFFEQSEYFFKQQRVTMIIVEFIRNLSLASSDETVLNLDGVAILRSIEAQHGLLVERAKGIYSFSHLTFQEYFAARYIKENWTDDLLNSLMNHVSEKRWREVFLLTVSLMINADSFLLLMKQKIDELASDKKLQKFLKWVNQKSDLIEAPYSPKAIAAFYLGHEMTLSSDFDLNPEHDLSLAWKLDRALVNLSRLLPPLRLDRELYTTLDTALLFPPQGYFDNAVHTASRIVPELSRILNQLGEELPKRGSYETGARWSAEGEHWVIRFRQVINEYRQIGYDWQFNDKQKQQLQQYYNANKLLVDCLYSDCYVNREVRESIEDTLFLPLEEIQRR</sequence>
<dbReference type="PROSITE" id="PS50837">
    <property type="entry name" value="NACHT"/>
    <property type="match status" value="1"/>
</dbReference>
<name>A0A2W4W7J5_9CYAN</name>
<dbReference type="PANTHER" id="PTHR46312:SF2">
    <property type="entry name" value="NUCLEOTIDE-BINDING OLIGOMERIZATION DOMAIN-CONTAINING PROTEIN 2-LIKE"/>
    <property type="match status" value="1"/>
</dbReference>
<dbReference type="Pfam" id="PF05729">
    <property type="entry name" value="NACHT"/>
    <property type="match status" value="1"/>
</dbReference>
<dbReference type="PANTHER" id="PTHR46312">
    <property type="entry name" value="NACHT DOMAIN-CONTAINING PROTEIN"/>
    <property type="match status" value="1"/>
</dbReference>
<gene>
    <name evidence="2" type="ORF">DCF19_10075</name>
</gene>
<comment type="caution">
    <text evidence="2">The sequence shown here is derived from an EMBL/GenBank/DDBJ whole genome shotgun (WGS) entry which is preliminary data.</text>
</comment>
<evidence type="ECO:0000259" key="1">
    <source>
        <dbReference type="PROSITE" id="PS50837"/>
    </source>
</evidence>
<dbReference type="Proteomes" id="UP000249467">
    <property type="component" value="Unassembled WGS sequence"/>
</dbReference>
<reference evidence="2 3" key="1">
    <citation type="submission" date="2018-04" db="EMBL/GenBank/DDBJ databases">
        <authorList>
            <person name="Go L.Y."/>
            <person name="Mitchell J.A."/>
        </authorList>
    </citation>
    <scope>NUCLEOTIDE SEQUENCE [LARGE SCALE GENOMIC DNA]</scope>
    <source>
        <strain evidence="2">ULC066bin1</strain>
    </source>
</reference>
<dbReference type="InterPro" id="IPR054501">
    <property type="entry name" value="NCH2"/>
</dbReference>
<dbReference type="EMBL" id="QBML01000012">
    <property type="protein sequence ID" value="PZO41084.1"/>
    <property type="molecule type" value="Genomic_DNA"/>
</dbReference>
<evidence type="ECO:0000313" key="2">
    <source>
        <dbReference type="EMBL" id="PZO41084.1"/>
    </source>
</evidence>
<protein>
    <recommendedName>
        <fullName evidence="1">NACHT domain-containing protein</fullName>
    </recommendedName>
</protein>